<dbReference type="Gene3D" id="3.40.50.300">
    <property type="entry name" value="P-loop containing nucleotide triphosphate hydrolases"/>
    <property type="match status" value="1"/>
</dbReference>
<dbReference type="PROSITE" id="PS00603">
    <property type="entry name" value="TK_CELLULAR_TYPE"/>
    <property type="match status" value="1"/>
</dbReference>
<keyword evidence="6 8" id="KW-0418">Kinase</keyword>
<accession>A0ABV1J6L9</accession>
<dbReference type="Proteomes" id="UP001481872">
    <property type="component" value="Unassembled WGS sequence"/>
</dbReference>
<dbReference type="Pfam" id="PF00265">
    <property type="entry name" value="TK"/>
    <property type="match status" value="1"/>
</dbReference>
<dbReference type="PANTHER" id="PTHR11441:SF0">
    <property type="entry name" value="THYMIDINE KINASE, CYTOSOLIC"/>
    <property type="match status" value="1"/>
</dbReference>
<sequence length="195" mass="21474">MHQYRGRLILHTGSMFSGKTSSLEREVKRFRIAGYNTLVLKPTLDTRFIHSAITSHDNTSLEAVVVEDIAGVLEAAAEHRADVVAIDEVQFLGGATDEILSAFDTLLDEGKTVVCAGLDMDYEAHPFEIVKEIMAVADYVEKHHAVCAHCGSDAWVSHRTSGEGGRVVIGATESYEPLCRACFKRIQNRGERGRK</sequence>
<evidence type="ECO:0000256" key="4">
    <source>
        <dbReference type="ARBA" id="ARBA00022679"/>
    </source>
</evidence>
<feature type="binding site" evidence="8">
    <location>
        <begin position="13"/>
        <end position="20"/>
    </location>
    <ligand>
        <name>ATP</name>
        <dbReference type="ChEBI" id="CHEBI:30616"/>
    </ligand>
</feature>
<feature type="binding site" evidence="8">
    <location>
        <position position="179"/>
    </location>
    <ligand>
        <name>Zn(2+)</name>
        <dbReference type="ChEBI" id="CHEBI:29105"/>
    </ligand>
</feature>
<keyword evidence="8" id="KW-0479">Metal-binding</keyword>
<keyword evidence="7 8" id="KW-0067">ATP-binding</keyword>
<evidence type="ECO:0000256" key="2">
    <source>
        <dbReference type="ARBA" id="ARBA00012118"/>
    </source>
</evidence>
<dbReference type="PANTHER" id="PTHR11441">
    <property type="entry name" value="THYMIDINE KINASE"/>
    <property type="match status" value="1"/>
</dbReference>
<feature type="binding site" evidence="8">
    <location>
        <position position="150"/>
    </location>
    <ligand>
        <name>Zn(2+)</name>
        <dbReference type="ChEBI" id="CHEBI:29105"/>
    </ligand>
</feature>
<dbReference type="EMBL" id="JBBNPS010000014">
    <property type="protein sequence ID" value="MEQ3353838.1"/>
    <property type="molecule type" value="Genomic_DNA"/>
</dbReference>
<evidence type="ECO:0000256" key="8">
    <source>
        <dbReference type="HAMAP-Rule" id="MF_00124"/>
    </source>
</evidence>
<evidence type="ECO:0000256" key="10">
    <source>
        <dbReference type="RuleBase" id="RU004165"/>
    </source>
</evidence>
<keyword evidence="3 8" id="KW-0237">DNA synthesis</keyword>
<evidence type="ECO:0000256" key="1">
    <source>
        <dbReference type="ARBA" id="ARBA00007587"/>
    </source>
</evidence>
<feature type="binding site" evidence="8">
    <location>
        <position position="147"/>
    </location>
    <ligand>
        <name>Zn(2+)</name>
        <dbReference type="ChEBI" id="CHEBI:29105"/>
    </ligand>
</feature>
<evidence type="ECO:0000256" key="5">
    <source>
        <dbReference type="ARBA" id="ARBA00022741"/>
    </source>
</evidence>
<keyword evidence="12" id="KW-1185">Reference proteome</keyword>
<dbReference type="RefSeq" id="WP_108831137.1">
    <property type="nucleotide sequence ID" value="NZ_JBBNPS010000014.1"/>
</dbReference>
<dbReference type="GO" id="GO:0016301">
    <property type="term" value="F:kinase activity"/>
    <property type="evidence" value="ECO:0007669"/>
    <property type="project" value="UniProtKB-KW"/>
</dbReference>
<evidence type="ECO:0000256" key="7">
    <source>
        <dbReference type="ARBA" id="ARBA00022840"/>
    </source>
</evidence>
<comment type="subunit">
    <text evidence="8">Homotetramer.</text>
</comment>
<dbReference type="InterPro" id="IPR001267">
    <property type="entry name" value="Thymidine_kinase"/>
</dbReference>
<evidence type="ECO:0000256" key="6">
    <source>
        <dbReference type="ARBA" id="ARBA00022777"/>
    </source>
</evidence>
<reference evidence="11 12" key="1">
    <citation type="submission" date="2024-04" db="EMBL/GenBank/DDBJ databases">
        <title>Human intestinal bacterial collection.</title>
        <authorList>
            <person name="Pauvert C."/>
            <person name="Hitch T.C.A."/>
            <person name="Clavel T."/>
        </authorList>
    </citation>
    <scope>NUCLEOTIDE SEQUENCE [LARGE SCALE GENOMIC DNA]</scope>
    <source>
        <strain evidence="11 12">CLA-SR-H026</strain>
    </source>
</reference>
<dbReference type="EC" id="2.7.1.21" evidence="2 8"/>
<dbReference type="InterPro" id="IPR020633">
    <property type="entry name" value="Thymidine_kinase_CS"/>
</dbReference>
<organism evidence="11 12">
    <name type="scientific">Aedoeadaptatus acetigenes</name>
    <dbReference type="NCBI Taxonomy" id="2981723"/>
    <lineage>
        <taxon>Bacteria</taxon>
        <taxon>Bacillati</taxon>
        <taxon>Bacillota</taxon>
        <taxon>Tissierellia</taxon>
        <taxon>Tissierellales</taxon>
        <taxon>Peptoniphilaceae</taxon>
        <taxon>Aedoeadaptatus</taxon>
    </lineage>
</organism>
<comment type="catalytic activity">
    <reaction evidence="8 9">
        <text>thymidine + ATP = dTMP + ADP + H(+)</text>
        <dbReference type="Rhea" id="RHEA:19129"/>
        <dbReference type="ChEBI" id="CHEBI:15378"/>
        <dbReference type="ChEBI" id="CHEBI:17748"/>
        <dbReference type="ChEBI" id="CHEBI:30616"/>
        <dbReference type="ChEBI" id="CHEBI:63528"/>
        <dbReference type="ChEBI" id="CHEBI:456216"/>
        <dbReference type="EC" id="2.7.1.21"/>
    </reaction>
</comment>
<evidence type="ECO:0000313" key="12">
    <source>
        <dbReference type="Proteomes" id="UP001481872"/>
    </source>
</evidence>
<feature type="binding site" evidence="8">
    <location>
        <position position="182"/>
    </location>
    <ligand>
        <name>Zn(2+)</name>
        <dbReference type="ChEBI" id="CHEBI:29105"/>
    </ligand>
</feature>
<dbReference type="SUPFAM" id="SSF57716">
    <property type="entry name" value="Glucocorticoid receptor-like (DNA-binding domain)"/>
    <property type="match status" value="1"/>
</dbReference>
<dbReference type="Gene3D" id="3.30.60.20">
    <property type="match status" value="1"/>
</dbReference>
<keyword evidence="8" id="KW-0963">Cytoplasm</keyword>
<dbReference type="SUPFAM" id="SSF52540">
    <property type="entry name" value="P-loop containing nucleoside triphosphate hydrolases"/>
    <property type="match status" value="1"/>
</dbReference>
<protein>
    <recommendedName>
        <fullName evidence="2 8">Thymidine kinase</fullName>
        <ecNumber evidence="2 8">2.7.1.21</ecNumber>
    </recommendedName>
</protein>
<proteinExistence type="inferred from homology"/>
<gene>
    <name evidence="8" type="primary">tdk</name>
    <name evidence="11" type="ORF">AAA081_05920</name>
</gene>
<dbReference type="PIRSF" id="PIRSF035805">
    <property type="entry name" value="TK_cell"/>
    <property type="match status" value="1"/>
</dbReference>
<keyword evidence="5 8" id="KW-0547">Nucleotide-binding</keyword>
<evidence type="ECO:0000313" key="11">
    <source>
        <dbReference type="EMBL" id="MEQ3353838.1"/>
    </source>
</evidence>
<dbReference type="InterPro" id="IPR027417">
    <property type="entry name" value="P-loop_NTPase"/>
</dbReference>
<comment type="subcellular location">
    <subcellularLocation>
        <location evidence="8">Cytoplasm</location>
    </subcellularLocation>
</comment>
<evidence type="ECO:0000256" key="3">
    <source>
        <dbReference type="ARBA" id="ARBA00022634"/>
    </source>
</evidence>
<keyword evidence="8" id="KW-0862">Zinc</keyword>
<keyword evidence="4 8" id="KW-0808">Transferase</keyword>
<comment type="caution">
    <text evidence="11">The sequence shown here is derived from an EMBL/GenBank/DDBJ whole genome shotgun (WGS) entry which is preliminary data.</text>
</comment>
<feature type="active site" description="Proton acceptor" evidence="8">
    <location>
        <position position="88"/>
    </location>
</feature>
<dbReference type="HAMAP" id="MF_00124">
    <property type="entry name" value="Thymidine_kinase"/>
    <property type="match status" value="1"/>
</dbReference>
<evidence type="ECO:0000256" key="9">
    <source>
        <dbReference type="RuleBase" id="RU000544"/>
    </source>
</evidence>
<name>A0ABV1J6L9_9FIRM</name>
<comment type="similarity">
    <text evidence="1 8 10">Belongs to the thymidine kinase family.</text>
</comment>
<feature type="binding site" evidence="8">
    <location>
        <begin position="87"/>
        <end position="90"/>
    </location>
    <ligand>
        <name>ATP</name>
        <dbReference type="ChEBI" id="CHEBI:30616"/>
    </ligand>
</feature>